<gene>
    <name evidence="3" type="ORF">CCACVL1_03237</name>
</gene>
<dbReference type="PANTHER" id="PTHR47747">
    <property type="entry name" value="RIBONUCLEASE P PROTEIN SUBUNIT P38-LIKE PROTEIN"/>
    <property type="match status" value="1"/>
</dbReference>
<keyword evidence="4" id="KW-1185">Reference proteome</keyword>
<dbReference type="STRING" id="210143.A0A1R3K1J8"/>
<dbReference type="PANTHER" id="PTHR47747:SF2">
    <property type="entry name" value="RIBONUCLEASE P PROTEIN SUBUNIT P38-LIKE PROTEIN"/>
    <property type="match status" value="1"/>
</dbReference>
<dbReference type="AlphaFoldDB" id="A0A1R3K1J8"/>
<organism evidence="3 4">
    <name type="scientific">Corchorus capsularis</name>
    <name type="common">Jute</name>
    <dbReference type="NCBI Taxonomy" id="210143"/>
    <lineage>
        <taxon>Eukaryota</taxon>
        <taxon>Viridiplantae</taxon>
        <taxon>Streptophyta</taxon>
        <taxon>Embryophyta</taxon>
        <taxon>Tracheophyta</taxon>
        <taxon>Spermatophyta</taxon>
        <taxon>Magnoliopsida</taxon>
        <taxon>eudicotyledons</taxon>
        <taxon>Gunneridae</taxon>
        <taxon>Pentapetalae</taxon>
        <taxon>rosids</taxon>
        <taxon>malvids</taxon>
        <taxon>Malvales</taxon>
        <taxon>Malvaceae</taxon>
        <taxon>Grewioideae</taxon>
        <taxon>Apeibeae</taxon>
        <taxon>Corchorus</taxon>
    </lineage>
</organism>
<keyword evidence="1" id="KW-0175">Coiled coil</keyword>
<feature type="compositionally biased region" description="Polar residues" evidence="2">
    <location>
        <begin position="349"/>
        <end position="360"/>
    </location>
</feature>
<dbReference type="Proteomes" id="UP000188268">
    <property type="component" value="Unassembled WGS sequence"/>
</dbReference>
<evidence type="ECO:0000313" key="3">
    <source>
        <dbReference type="EMBL" id="OMP00941.1"/>
    </source>
</evidence>
<dbReference type="PROSITE" id="PS51257">
    <property type="entry name" value="PROKAR_LIPOPROTEIN"/>
    <property type="match status" value="1"/>
</dbReference>
<feature type="coiled-coil region" evidence="1">
    <location>
        <begin position="73"/>
        <end position="107"/>
    </location>
</feature>
<accession>A0A1R3K1J8</accession>
<sequence>MEEKRRISGSYLIISEEKCDSLYPMYFGVSCAFFALRLLTGPEKEDERWSEFKEKMLQGSAQLLGLLVWRIQREEANLEKSELLQKLQAAEKEIEELKKRRHEDAKANEKVVGIFASQEQGWLIERKRLRQQIGALIHELRVFGKKKEEEIADLNNKLNEMESKDKVIEEMELKGKELEEKVMNLESIVEELRETAKREAQEHSTELWKHKTAFIEIVSNQRQLEAEMGRAFRQVEATKMELDSVLEQKEESVLLAQKLSIEMTKMRKDLEQKDKILSAMLRKSKLDTAEKQMLMKEVKVSKAKKKQAELETERWRAVSESRHERLSLKNMFSNQTSAKMELPSGLKEVSNSGKTRSQPTDLGFDYDYSELKTIPEAFSPSPEEKEDLVVTADVKRLESWVRAEAEKYATVIEKRHHLELDAFAEQMRLKDEKLEAFRWRLLSMELESKRLQSHVEGLNQDVTQLRQDNMKLEALLMEREEELDSLKEQFGSQLKPLMSCQKTTPNILNTSISLHHHDPALTHDSFWPKVKIITKKSTDQKEQQETKSSFVDKSQEEVIPPYNESKTIRSIVQSPEKEFEDEREIPNPSPIHKEANGSPVDVNIPIDKSLSNSKTKSTPWRMDLQALGVSYKIKRLKQQLLMVERLTGKQESGDDIEGDDINGMKGFLMLISLLNKQVTRYQSLQGKTDDLCKRMHDNDLDTSQLGDSSSKKTKGAGTRTLEHFLEETFQLQRYMVATGQKLMEVQSKISSGFTGVELDKAATFDMKRFSDNIRSLFQEVQRGLEVRIARIIGDLEGTLACEGMVHFRR</sequence>
<feature type="coiled-coil region" evidence="1">
    <location>
        <begin position="448"/>
        <end position="489"/>
    </location>
</feature>
<dbReference type="EMBL" id="AWWV01006560">
    <property type="protein sequence ID" value="OMP00941.1"/>
    <property type="molecule type" value="Genomic_DNA"/>
</dbReference>
<feature type="region of interest" description="Disordered" evidence="2">
    <location>
        <begin position="341"/>
        <end position="361"/>
    </location>
</feature>
<evidence type="ECO:0000256" key="1">
    <source>
        <dbReference type="SAM" id="Coils"/>
    </source>
</evidence>
<comment type="caution">
    <text evidence="3">The sequence shown here is derived from an EMBL/GenBank/DDBJ whole genome shotgun (WGS) entry which is preliminary data.</text>
</comment>
<dbReference type="Gramene" id="OMP00941">
    <property type="protein sequence ID" value="OMP00941"/>
    <property type="gene ID" value="CCACVL1_03237"/>
</dbReference>
<dbReference type="OMA" id="CIRVIGK"/>
<feature type="region of interest" description="Disordered" evidence="2">
    <location>
        <begin position="573"/>
        <end position="617"/>
    </location>
</feature>
<reference evidence="3 4" key="1">
    <citation type="submission" date="2013-09" db="EMBL/GenBank/DDBJ databases">
        <title>Corchorus capsularis genome sequencing.</title>
        <authorList>
            <person name="Alam M."/>
            <person name="Haque M.S."/>
            <person name="Islam M.S."/>
            <person name="Emdad E.M."/>
            <person name="Islam M.M."/>
            <person name="Ahmed B."/>
            <person name="Halim A."/>
            <person name="Hossen Q.M.M."/>
            <person name="Hossain M.Z."/>
            <person name="Ahmed R."/>
            <person name="Khan M.M."/>
            <person name="Islam R."/>
            <person name="Rashid M.M."/>
            <person name="Khan S.A."/>
            <person name="Rahman M.S."/>
            <person name="Alam M."/>
        </authorList>
    </citation>
    <scope>NUCLEOTIDE SEQUENCE [LARGE SCALE GENOMIC DNA]</scope>
    <source>
        <strain evidence="4">cv. CVL-1</strain>
        <tissue evidence="3">Whole seedling</tissue>
    </source>
</reference>
<name>A0A1R3K1J8_COCAP</name>
<feature type="coiled-coil region" evidence="1">
    <location>
        <begin position="144"/>
        <end position="202"/>
    </location>
</feature>
<proteinExistence type="predicted"/>
<evidence type="ECO:0000256" key="2">
    <source>
        <dbReference type="SAM" id="MobiDB-lite"/>
    </source>
</evidence>
<evidence type="ECO:0000313" key="4">
    <source>
        <dbReference type="Proteomes" id="UP000188268"/>
    </source>
</evidence>
<protein>
    <submittedName>
        <fullName evidence="3">Uncharacterized protein</fullName>
    </submittedName>
</protein>
<dbReference type="OrthoDB" id="1735671at2759"/>